<reference evidence="2" key="1">
    <citation type="journal article" date="2010" name="Genome Res.">
        <title>Population genomic sequencing of Coccidioides fungi reveals recent hybridization and transposon control.</title>
        <authorList>
            <person name="Neafsey D.E."/>
            <person name="Barker B.M."/>
            <person name="Sharpton T.J."/>
            <person name="Stajich J.E."/>
            <person name="Park D.J."/>
            <person name="Whiston E."/>
            <person name="Hung C.-Y."/>
            <person name="McMahan C."/>
            <person name="White J."/>
            <person name="Sykes S."/>
            <person name="Heiman D."/>
            <person name="Young S."/>
            <person name="Zeng Q."/>
            <person name="Abouelleil A."/>
            <person name="Aftuck L."/>
            <person name="Bessette D."/>
            <person name="Brown A."/>
            <person name="FitzGerald M."/>
            <person name="Lui A."/>
            <person name="Macdonald J.P."/>
            <person name="Priest M."/>
            <person name="Orbach M.J."/>
            <person name="Galgiani J.N."/>
            <person name="Kirkland T.N."/>
            <person name="Cole G.T."/>
            <person name="Birren B.W."/>
            <person name="Henn M.R."/>
            <person name="Taylor J.W."/>
            <person name="Rounsley S.D."/>
        </authorList>
    </citation>
    <scope>NUCLEOTIDE SEQUENCE [LARGE SCALE GENOMIC DNA]</scope>
    <source>
        <strain evidence="2">RMSCC 3703</strain>
    </source>
</reference>
<dbReference type="AlphaFoldDB" id="A0A0J8R6V2"/>
<gene>
    <name evidence="1" type="ORF">CISG_08697</name>
</gene>
<organism evidence="1 2">
    <name type="scientific">Coccidioides immitis RMSCC 3703</name>
    <dbReference type="NCBI Taxonomy" id="454286"/>
    <lineage>
        <taxon>Eukaryota</taxon>
        <taxon>Fungi</taxon>
        <taxon>Dikarya</taxon>
        <taxon>Ascomycota</taxon>
        <taxon>Pezizomycotina</taxon>
        <taxon>Eurotiomycetes</taxon>
        <taxon>Eurotiomycetidae</taxon>
        <taxon>Onygenales</taxon>
        <taxon>Onygenaceae</taxon>
        <taxon>Coccidioides</taxon>
    </lineage>
</organism>
<dbReference type="Proteomes" id="UP000054559">
    <property type="component" value="Unassembled WGS sequence"/>
</dbReference>
<proteinExistence type="predicted"/>
<accession>A0A0J8R6V2</accession>
<sequence length="166" mass="17231">MKLEQIEQALPDFDSEKGRVEDGLVAVRPPVSVSCTGGCRMCRLSRALPLWALPVAVPLLSISHCGKVSLGSSGAGGADCRCGIDALSARGLAGAAGGVDTRIDAFDLAPPAAGASNARAHLQCGLILFLLHGDGFNRPFPGQDGVLTIKKEKKRKGGEKGKRRSN</sequence>
<evidence type="ECO:0000313" key="1">
    <source>
        <dbReference type="EMBL" id="KMU80754.1"/>
    </source>
</evidence>
<dbReference type="EMBL" id="DS268190">
    <property type="protein sequence ID" value="KMU80754.1"/>
    <property type="molecule type" value="Genomic_DNA"/>
</dbReference>
<name>A0A0J8R6V2_COCIT</name>
<evidence type="ECO:0000313" key="2">
    <source>
        <dbReference type="Proteomes" id="UP000054559"/>
    </source>
</evidence>
<protein>
    <submittedName>
        <fullName evidence="1">Uncharacterized protein</fullName>
    </submittedName>
</protein>